<dbReference type="GO" id="GO:0015833">
    <property type="term" value="P:peptide transport"/>
    <property type="evidence" value="ECO:0007669"/>
    <property type="project" value="UniProtKB-KW"/>
</dbReference>
<evidence type="ECO:0000256" key="7">
    <source>
        <dbReference type="ARBA" id="ARBA00022989"/>
    </source>
</evidence>
<keyword evidence="4 9" id="KW-0812">Transmembrane</keyword>
<evidence type="ECO:0000259" key="11">
    <source>
        <dbReference type="PROSITE" id="PS50928"/>
    </source>
</evidence>
<keyword evidence="5" id="KW-0571">Peptide transport</keyword>
<dbReference type="AlphaFoldDB" id="A0A947D4R5"/>
<sequence length="314" mass="33180">MTAPPVPTKTVPTPDAPPKDAARTGAKPTAAEARADAIERPPGLIRRLPTSGVAMVGIGIILFWTILAITAPLLPIDPPNKSDLASFANPGPSAAHWLGVDIKGRDILSRIIWGAQRVLTVAPLAALCAYLVGCPLGLLAGYYGGKVDAVVSRAGDVILSFPIIILYVILIATIGPSILNIMLAVVLASGPGVARIVRGLTLEQRHLDYVAAAELRRESALYIMFVELLPNCRGPLITDFCLRVGYTIITIGILGFLGLGLPPPDPDWGTMVKEGTTMISIRPHMSLFPAIAIVTLVLGFNLVADGLRELSLKD</sequence>
<dbReference type="Gene3D" id="1.10.3720.10">
    <property type="entry name" value="MetI-like"/>
    <property type="match status" value="1"/>
</dbReference>
<dbReference type="SUPFAM" id="SSF161098">
    <property type="entry name" value="MetI-like"/>
    <property type="match status" value="1"/>
</dbReference>
<evidence type="ECO:0000313" key="13">
    <source>
        <dbReference type="Proteomes" id="UP000766595"/>
    </source>
</evidence>
<keyword evidence="2 9" id="KW-0813">Transport</keyword>
<comment type="similarity">
    <text evidence="9">Belongs to the binding-protein-dependent transport system permease family.</text>
</comment>
<dbReference type="InterPro" id="IPR050366">
    <property type="entry name" value="BP-dependent_transpt_permease"/>
</dbReference>
<evidence type="ECO:0000256" key="4">
    <source>
        <dbReference type="ARBA" id="ARBA00022692"/>
    </source>
</evidence>
<feature type="transmembrane region" description="Helical" evidence="9">
    <location>
        <begin position="118"/>
        <end position="143"/>
    </location>
</feature>
<evidence type="ECO:0000256" key="6">
    <source>
        <dbReference type="ARBA" id="ARBA00022927"/>
    </source>
</evidence>
<evidence type="ECO:0000256" key="9">
    <source>
        <dbReference type="RuleBase" id="RU363032"/>
    </source>
</evidence>
<evidence type="ECO:0000256" key="1">
    <source>
        <dbReference type="ARBA" id="ARBA00004651"/>
    </source>
</evidence>
<keyword evidence="7 9" id="KW-1133">Transmembrane helix</keyword>
<dbReference type="Pfam" id="PF00528">
    <property type="entry name" value="BPD_transp_1"/>
    <property type="match status" value="1"/>
</dbReference>
<keyword evidence="8 9" id="KW-0472">Membrane</keyword>
<dbReference type="GO" id="GO:0055085">
    <property type="term" value="P:transmembrane transport"/>
    <property type="evidence" value="ECO:0007669"/>
    <property type="project" value="InterPro"/>
</dbReference>
<evidence type="ECO:0000256" key="10">
    <source>
        <dbReference type="SAM" id="MobiDB-lite"/>
    </source>
</evidence>
<feature type="transmembrane region" description="Helical" evidence="9">
    <location>
        <begin position="52"/>
        <end position="74"/>
    </location>
</feature>
<name>A0A947D4R5_9HYPH</name>
<dbReference type="InterPro" id="IPR000515">
    <property type="entry name" value="MetI-like"/>
</dbReference>
<feature type="transmembrane region" description="Helical" evidence="9">
    <location>
        <begin position="163"/>
        <end position="188"/>
    </location>
</feature>
<dbReference type="InterPro" id="IPR035906">
    <property type="entry name" value="MetI-like_sf"/>
</dbReference>
<evidence type="ECO:0000313" key="12">
    <source>
        <dbReference type="EMBL" id="MBT9288112.1"/>
    </source>
</evidence>
<feature type="region of interest" description="Disordered" evidence="10">
    <location>
        <begin position="1"/>
        <end position="34"/>
    </location>
</feature>
<dbReference type="Proteomes" id="UP000766595">
    <property type="component" value="Unassembled WGS sequence"/>
</dbReference>
<protein>
    <submittedName>
        <fullName evidence="12">ABC transporter permease</fullName>
    </submittedName>
</protein>
<feature type="transmembrane region" description="Helical" evidence="9">
    <location>
        <begin position="240"/>
        <end position="261"/>
    </location>
</feature>
<evidence type="ECO:0000256" key="8">
    <source>
        <dbReference type="ARBA" id="ARBA00023136"/>
    </source>
</evidence>
<keyword evidence="13" id="KW-1185">Reference proteome</keyword>
<comment type="subcellular location">
    <subcellularLocation>
        <location evidence="1 9">Cell membrane</location>
        <topology evidence="1 9">Multi-pass membrane protein</topology>
    </subcellularLocation>
</comment>
<dbReference type="CDD" id="cd06261">
    <property type="entry name" value="TM_PBP2"/>
    <property type="match status" value="1"/>
</dbReference>
<comment type="caution">
    <text evidence="12">The sequence shown here is derived from an EMBL/GenBank/DDBJ whole genome shotgun (WGS) entry which is preliminary data.</text>
</comment>
<evidence type="ECO:0000256" key="3">
    <source>
        <dbReference type="ARBA" id="ARBA00022475"/>
    </source>
</evidence>
<dbReference type="PANTHER" id="PTHR43386">
    <property type="entry name" value="OLIGOPEPTIDE TRANSPORT SYSTEM PERMEASE PROTEIN APPC"/>
    <property type="match status" value="1"/>
</dbReference>
<reference evidence="12 13" key="1">
    <citation type="submission" date="2021-06" db="EMBL/GenBank/DDBJ databases">
        <authorList>
            <person name="Grouzdev D.S."/>
            <person name="Koziaeva V."/>
        </authorList>
    </citation>
    <scope>NUCLEOTIDE SEQUENCE [LARGE SCALE GENOMIC DNA]</scope>
    <source>
        <strain evidence="12 13">22</strain>
    </source>
</reference>
<feature type="transmembrane region" description="Helical" evidence="9">
    <location>
        <begin position="281"/>
        <end position="304"/>
    </location>
</feature>
<evidence type="ECO:0000256" key="2">
    <source>
        <dbReference type="ARBA" id="ARBA00022448"/>
    </source>
</evidence>
<organism evidence="12 13">
    <name type="scientific">Prosthecodimorpha staleyi</name>
    <dbReference type="NCBI Taxonomy" id="2840188"/>
    <lineage>
        <taxon>Bacteria</taxon>
        <taxon>Pseudomonadati</taxon>
        <taxon>Pseudomonadota</taxon>
        <taxon>Alphaproteobacteria</taxon>
        <taxon>Hyphomicrobiales</taxon>
        <taxon>Ancalomicrobiaceae</taxon>
        <taxon>Prosthecodimorpha</taxon>
    </lineage>
</organism>
<evidence type="ECO:0000256" key="5">
    <source>
        <dbReference type="ARBA" id="ARBA00022856"/>
    </source>
</evidence>
<keyword evidence="3" id="KW-1003">Cell membrane</keyword>
<gene>
    <name evidence="12" type="ORF">KL771_01530</name>
</gene>
<dbReference type="GO" id="GO:0015031">
    <property type="term" value="P:protein transport"/>
    <property type="evidence" value="ECO:0007669"/>
    <property type="project" value="UniProtKB-KW"/>
</dbReference>
<dbReference type="RefSeq" id="WP_261966801.1">
    <property type="nucleotide sequence ID" value="NZ_JAHHZF010000001.1"/>
</dbReference>
<feature type="domain" description="ABC transmembrane type-1" evidence="11">
    <location>
        <begin position="115"/>
        <end position="304"/>
    </location>
</feature>
<dbReference type="EMBL" id="JAHHZF010000001">
    <property type="protein sequence ID" value="MBT9288112.1"/>
    <property type="molecule type" value="Genomic_DNA"/>
</dbReference>
<dbReference type="PROSITE" id="PS50928">
    <property type="entry name" value="ABC_TM1"/>
    <property type="match status" value="1"/>
</dbReference>
<proteinExistence type="inferred from homology"/>
<keyword evidence="6" id="KW-0653">Protein transport</keyword>
<accession>A0A947D4R5</accession>
<dbReference type="GO" id="GO:0005886">
    <property type="term" value="C:plasma membrane"/>
    <property type="evidence" value="ECO:0007669"/>
    <property type="project" value="UniProtKB-SubCell"/>
</dbReference>
<dbReference type="PANTHER" id="PTHR43386:SF1">
    <property type="entry name" value="D,D-DIPEPTIDE TRANSPORT SYSTEM PERMEASE PROTEIN DDPC-RELATED"/>
    <property type="match status" value="1"/>
</dbReference>